<keyword evidence="5 7" id="KW-1133">Transmembrane helix</keyword>
<evidence type="ECO:0000259" key="9">
    <source>
        <dbReference type="SMART" id="SM00331"/>
    </source>
</evidence>
<accession>Q1K0V3</accession>
<dbReference type="Pfam" id="PF07228">
    <property type="entry name" value="SpoIIE"/>
    <property type="match status" value="1"/>
</dbReference>
<evidence type="ECO:0000313" key="10">
    <source>
        <dbReference type="EMBL" id="EAT16255.1"/>
    </source>
</evidence>
<dbReference type="Gene3D" id="1.20.1730.10">
    <property type="entry name" value="Sodium/glucose cotransporter"/>
    <property type="match status" value="1"/>
</dbReference>
<feature type="transmembrane region" description="Helical" evidence="7">
    <location>
        <begin position="389"/>
        <end position="409"/>
    </location>
</feature>
<dbReference type="SUPFAM" id="SSF81606">
    <property type="entry name" value="PP2C-like"/>
    <property type="match status" value="1"/>
</dbReference>
<name>Q1K0V3_DESA6</name>
<feature type="transmembrane region" description="Helical" evidence="7">
    <location>
        <begin position="339"/>
        <end position="368"/>
    </location>
</feature>
<feature type="transmembrane region" description="Helical" evidence="7">
    <location>
        <begin position="293"/>
        <end position="319"/>
    </location>
</feature>
<dbReference type="AlphaFoldDB" id="Q1K0V3"/>
<dbReference type="PANTHER" id="PTHR43156">
    <property type="entry name" value="STAGE II SPORULATION PROTEIN E-RELATED"/>
    <property type="match status" value="1"/>
</dbReference>
<feature type="transmembrane region" description="Helical" evidence="7">
    <location>
        <begin position="449"/>
        <end position="471"/>
    </location>
</feature>
<keyword evidence="11" id="KW-1185">Reference proteome</keyword>
<feature type="transmembrane region" description="Helical" evidence="7">
    <location>
        <begin position="508"/>
        <end position="529"/>
    </location>
</feature>
<gene>
    <name evidence="10" type="ORF">Dace_1719</name>
</gene>
<dbReference type="InterPro" id="IPR001932">
    <property type="entry name" value="PPM-type_phosphatase-like_dom"/>
</dbReference>
<evidence type="ECO:0000313" key="11">
    <source>
        <dbReference type="Proteomes" id="UP000005695"/>
    </source>
</evidence>
<feature type="domain" description="GAF" evidence="8">
    <location>
        <begin position="673"/>
        <end position="822"/>
    </location>
</feature>
<dbReference type="Proteomes" id="UP000005695">
    <property type="component" value="Unassembled WGS sequence"/>
</dbReference>
<dbReference type="OrthoDB" id="567977at2"/>
<dbReference type="InterPro" id="IPR052016">
    <property type="entry name" value="Bact_Sigma-Reg"/>
</dbReference>
<dbReference type="RefSeq" id="WP_005999519.1">
    <property type="nucleotide sequence ID" value="NZ_AAEW02000006.1"/>
</dbReference>
<feature type="transmembrane region" description="Helical" evidence="7">
    <location>
        <begin position="6"/>
        <end position="23"/>
    </location>
</feature>
<feature type="transmembrane region" description="Helical" evidence="7">
    <location>
        <begin position="35"/>
        <end position="57"/>
    </location>
</feature>
<evidence type="ECO:0000256" key="5">
    <source>
        <dbReference type="ARBA" id="ARBA00022989"/>
    </source>
</evidence>
<dbReference type="InterPro" id="IPR001734">
    <property type="entry name" value="Na/solute_symporter"/>
</dbReference>
<comment type="similarity">
    <text evidence="2">Belongs to the sodium:solute symporter (SSF) (TC 2.A.21) family.</text>
</comment>
<dbReference type="CDD" id="cd10322">
    <property type="entry name" value="SLC5sbd"/>
    <property type="match status" value="1"/>
</dbReference>
<keyword evidence="6 7" id="KW-0472">Membrane</keyword>
<dbReference type="GO" id="GO:0022857">
    <property type="term" value="F:transmembrane transporter activity"/>
    <property type="evidence" value="ECO:0007669"/>
    <property type="project" value="InterPro"/>
</dbReference>
<proteinExistence type="inferred from homology"/>
<dbReference type="SUPFAM" id="SSF55781">
    <property type="entry name" value="GAF domain-like"/>
    <property type="match status" value="1"/>
</dbReference>
<comment type="subcellular location">
    <subcellularLocation>
        <location evidence="1">Membrane</location>
        <topology evidence="1">Multi-pass membrane protein</topology>
    </subcellularLocation>
</comment>
<feature type="domain" description="PPM-type phosphatase" evidence="9">
    <location>
        <begin position="849"/>
        <end position="1066"/>
    </location>
</feature>
<feature type="transmembrane region" description="Helical" evidence="7">
    <location>
        <begin position="254"/>
        <end position="272"/>
    </location>
</feature>
<dbReference type="PANTHER" id="PTHR43156:SF2">
    <property type="entry name" value="STAGE II SPORULATION PROTEIN E"/>
    <property type="match status" value="1"/>
</dbReference>
<evidence type="ECO:0000256" key="1">
    <source>
        <dbReference type="ARBA" id="ARBA00004141"/>
    </source>
</evidence>
<evidence type="ECO:0000256" key="2">
    <source>
        <dbReference type="ARBA" id="ARBA00006434"/>
    </source>
</evidence>
<keyword evidence="3 7" id="KW-0812">Transmembrane</keyword>
<keyword evidence="4" id="KW-0378">Hydrolase</keyword>
<dbReference type="InterPro" id="IPR036457">
    <property type="entry name" value="PPM-type-like_dom_sf"/>
</dbReference>
<feature type="transmembrane region" description="Helical" evidence="7">
    <location>
        <begin position="115"/>
        <end position="134"/>
    </location>
</feature>
<feature type="transmembrane region" description="Helical" evidence="7">
    <location>
        <begin position="197"/>
        <end position="224"/>
    </location>
</feature>
<sequence>MMSVQFLGAITLAYFLLLFIVAFMADNLRRRGKSFVTNASVYSLSLAVYCTSWTYYGSVGRAATSGLDFLTIYLGPTLICFTWWFLLRKIILITKEQNIVSIADFIASRYGKSTYLGGIVTIFAVLGIVPYIALQLKAISQTFNMLCGSDSNLTTAFELQYPNLHLDTAFLAALFLAAFCILFGAMRLNSTERHEGLMAAVALESIIKLSAFLAVGLFVTYGLFDGFGDLFSRFLTTFPEKSDLLLISGEHNSSGRWFSMTVMSMMAVMFLPRQFHAMVIENSDHEHIRKAMWAFPAYMFLLNLFVLPIAIAGIITFSGDTTMADYYVLSLPLLEHQQLLAIFVFIGGFSAAGGMVMLESVASATMILNNLVMPIILRFNLKTADISGLLLTIKRIAIVSVIFLGYFYYRTLGETEALVNIGLISFMAATQFAPALLGGIYWERATQRGAAAGLLSGFIVWFYTLLVPTFVDAGWLSHDILLHGPLGLEWLRPTALFYLDTLDVWSHALFWTLFFNVGLFLGVSILTIPSSVEATQALRFVRVSTWRDIPQKRTRISKAPTIMEFVDLMTKFIGEKHANMAIANYLGDREIDEKGSLSEYEIPNLKRFTEKTLAGSVGTAAARIIIENYLSARGSKMEDVFNIFGTVSLSRDASREQLTVLYEAANMIASGADLDTIFDNILELLYHQFRFDLCAIRLYDEESNLLKIRCFKGIDTEFLSHADREINEETCIGATYINNRVVLANDSDCTDKPTSMEIIRREGIKSFAHAPITIEGQPIGVLSSYSRYAKGIYTDEFIELYKNLAAQIGIAWRNARQTSQLIEVSEQEKELKIAEAIQLSLLPDTMPEHPGMDIAGICVPAKQIGGDYFDFIKKEQLLDVIIADVSGHNIGAALLMAEVRTFIQAQARQLSTPPDVLHVLNRFMYEDLTNAELFITMFYLQYDPVRGRIAFANAGHNPPLLLHHTTGTFEELDAEGMILGITTNMEFEEKHAYFQKGDILVLYTDGIIEAENNSQKMYGMERLKSSIQDNKALSAQEIIDNTMNEARMFQGRRHFNDDVTMIVLKINS</sequence>
<dbReference type="Pfam" id="PF13185">
    <property type="entry name" value="GAF_2"/>
    <property type="match status" value="1"/>
</dbReference>
<evidence type="ECO:0000256" key="3">
    <source>
        <dbReference type="ARBA" id="ARBA00022692"/>
    </source>
</evidence>
<feature type="transmembrane region" description="Helical" evidence="7">
    <location>
        <begin position="421"/>
        <end position="442"/>
    </location>
</feature>
<dbReference type="GO" id="GO:0016791">
    <property type="term" value="F:phosphatase activity"/>
    <property type="evidence" value="ECO:0007669"/>
    <property type="project" value="TreeGrafter"/>
</dbReference>
<dbReference type="PROSITE" id="PS50283">
    <property type="entry name" value="NA_SOLUT_SYMP_3"/>
    <property type="match status" value="1"/>
</dbReference>
<dbReference type="SMART" id="SM00331">
    <property type="entry name" value="PP2C_SIG"/>
    <property type="match status" value="1"/>
</dbReference>
<dbReference type="InterPro" id="IPR003018">
    <property type="entry name" value="GAF"/>
</dbReference>
<feature type="transmembrane region" description="Helical" evidence="7">
    <location>
        <begin position="69"/>
        <end position="87"/>
    </location>
</feature>
<organism evidence="10 11">
    <name type="scientific">Desulfuromonas acetoxidans (strain DSM 684 / 11070)</name>
    <dbReference type="NCBI Taxonomy" id="281689"/>
    <lineage>
        <taxon>Bacteria</taxon>
        <taxon>Pseudomonadati</taxon>
        <taxon>Thermodesulfobacteriota</taxon>
        <taxon>Desulfuromonadia</taxon>
        <taxon>Desulfuromonadales</taxon>
        <taxon>Desulfuromonadaceae</taxon>
        <taxon>Desulfuromonas</taxon>
    </lineage>
</organism>
<dbReference type="SMART" id="SM00065">
    <property type="entry name" value="GAF"/>
    <property type="match status" value="1"/>
</dbReference>
<protein>
    <submittedName>
        <fullName evidence="10">Serine phosphatase</fullName>
    </submittedName>
</protein>
<reference evidence="10" key="2">
    <citation type="submission" date="2006-05" db="EMBL/GenBank/DDBJ databases">
        <title>Sequencing of the draft genome and assembly of Desulfuromonas acetoxidans DSM 684.</title>
        <authorList>
            <consortium name="US DOE Joint Genome Institute (JGI-PGF)"/>
            <person name="Copeland A."/>
            <person name="Lucas S."/>
            <person name="Lapidus A."/>
            <person name="Barry K."/>
            <person name="Detter J.C."/>
            <person name="Glavina del Rio T."/>
            <person name="Hammon N."/>
            <person name="Israni S."/>
            <person name="Dalin E."/>
            <person name="Tice H."/>
            <person name="Bruce D."/>
            <person name="Pitluck S."/>
            <person name="Richardson P."/>
        </authorList>
    </citation>
    <scope>NUCLEOTIDE SEQUENCE [LARGE SCALE GENOMIC DNA]</scope>
    <source>
        <strain evidence="10">DSM 684</strain>
    </source>
</reference>
<dbReference type="InterPro" id="IPR038377">
    <property type="entry name" value="Na/Glc_symporter_sf"/>
</dbReference>
<comment type="caution">
    <text evidence="10">The sequence shown here is derived from an EMBL/GenBank/DDBJ whole genome shotgun (WGS) entry which is preliminary data.</text>
</comment>
<evidence type="ECO:0000256" key="7">
    <source>
        <dbReference type="SAM" id="Phobius"/>
    </source>
</evidence>
<dbReference type="GO" id="GO:0016020">
    <property type="term" value="C:membrane"/>
    <property type="evidence" value="ECO:0007669"/>
    <property type="project" value="UniProtKB-SubCell"/>
</dbReference>
<evidence type="ECO:0000256" key="4">
    <source>
        <dbReference type="ARBA" id="ARBA00022801"/>
    </source>
</evidence>
<dbReference type="EMBL" id="AAEW02000006">
    <property type="protein sequence ID" value="EAT16255.1"/>
    <property type="molecule type" value="Genomic_DNA"/>
</dbReference>
<dbReference type="Gene3D" id="3.60.40.10">
    <property type="entry name" value="PPM-type phosphatase domain"/>
    <property type="match status" value="1"/>
</dbReference>
<feature type="transmembrane region" description="Helical" evidence="7">
    <location>
        <begin position="168"/>
        <end position="185"/>
    </location>
</feature>
<reference evidence="10" key="1">
    <citation type="submission" date="2006-05" db="EMBL/GenBank/DDBJ databases">
        <title>Annotation of the draft genome assembly of Desulfuromonas acetoxidans DSM 684.</title>
        <authorList>
            <consortium name="US DOE Joint Genome Institute (JGI-ORNL)"/>
            <person name="Larimer F."/>
            <person name="Land M."/>
            <person name="Hauser L."/>
        </authorList>
    </citation>
    <scope>NUCLEOTIDE SEQUENCE [LARGE SCALE GENOMIC DNA]</scope>
    <source>
        <strain evidence="10">DSM 684</strain>
    </source>
</reference>
<evidence type="ECO:0000256" key="6">
    <source>
        <dbReference type="ARBA" id="ARBA00023136"/>
    </source>
</evidence>
<dbReference type="Gene3D" id="3.30.450.40">
    <property type="match status" value="1"/>
</dbReference>
<evidence type="ECO:0000259" key="8">
    <source>
        <dbReference type="SMART" id="SM00065"/>
    </source>
</evidence>
<dbReference type="InterPro" id="IPR029016">
    <property type="entry name" value="GAF-like_dom_sf"/>
</dbReference>